<proteinExistence type="predicted"/>
<accession>A0A0E9W3D0</accession>
<dbReference type="AlphaFoldDB" id="A0A0E9W3D0"/>
<protein>
    <submittedName>
        <fullName evidence="1">Uncharacterized protein</fullName>
    </submittedName>
</protein>
<evidence type="ECO:0000313" key="1">
    <source>
        <dbReference type="EMBL" id="JAH84852.1"/>
    </source>
</evidence>
<reference evidence="1" key="1">
    <citation type="submission" date="2014-11" db="EMBL/GenBank/DDBJ databases">
        <authorList>
            <person name="Amaro Gonzalez C."/>
        </authorList>
    </citation>
    <scope>NUCLEOTIDE SEQUENCE</scope>
</reference>
<name>A0A0E9W3D0_ANGAN</name>
<reference evidence="1" key="2">
    <citation type="journal article" date="2015" name="Fish Shellfish Immunol.">
        <title>Early steps in the European eel (Anguilla anguilla)-Vibrio vulnificus interaction in the gills: Role of the RtxA13 toxin.</title>
        <authorList>
            <person name="Callol A."/>
            <person name="Pajuelo D."/>
            <person name="Ebbesson L."/>
            <person name="Teles M."/>
            <person name="MacKenzie S."/>
            <person name="Amaro C."/>
        </authorList>
    </citation>
    <scope>NUCLEOTIDE SEQUENCE</scope>
</reference>
<dbReference type="EMBL" id="GBXM01023725">
    <property type="protein sequence ID" value="JAH84852.1"/>
    <property type="molecule type" value="Transcribed_RNA"/>
</dbReference>
<organism evidence="1">
    <name type="scientific">Anguilla anguilla</name>
    <name type="common">European freshwater eel</name>
    <name type="synonym">Muraena anguilla</name>
    <dbReference type="NCBI Taxonomy" id="7936"/>
    <lineage>
        <taxon>Eukaryota</taxon>
        <taxon>Metazoa</taxon>
        <taxon>Chordata</taxon>
        <taxon>Craniata</taxon>
        <taxon>Vertebrata</taxon>
        <taxon>Euteleostomi</taxon>
        <taxon>Actinopterygii</taxon>
        <taxon>Neopterygii</taxon>
        <taxon>Teleostei</taxon>
        <taxon>Anguilliformes</taxon>
        <taxon>Anguillidae</taxon>
        <taxon>Anguilla</taxon>
    </lineage>
</organism>
<sequence>MHFTSILFSILFPFFICVFVLGKHVHCMAKGNLSESHFVCTVH</sequence>